<evidence type="ECO:0008006" key="3">
    <source>
        <dbReference type="Google" id="ProtNLM"/>
    </source>
</evidence>
<dbReference type="EMBL" id="MFQH01000003">
    <property type="protein sequence ID" value="OGH78747.1"/>
    <property type="molecule type" value="Genomic_DNA"/>
</dbReference>
<dbReference type="Pfam" id="PF00702">
    <property type="entry name" value="Hydrolase"/>
    <property type="match status" value="1"/>
</dbReference>
<evidence type="ECO:0000313" key="1">
    <source>
        <dbReference type="EMBL" id="OGH78747.1"/>
    </source>
</evidence>
<name>A0A1F6N4A3_9BACT</name>
<dbReference type="Gene3D" id="3.40.50.1000">
    <property type="entry name" value="HAD superfamily/HAD-like"/>
    <property type="match status" value="1"/>
</dbReference>
<proteinExistence type="predicted"/>
<protein>
    <recommendedName>
        <fullName evidence="3">Haloacid dehalogenase</fullName>
    </recommendedName>
</protein>
<accession>A0A1F6N4A3</accession>
<dbReference type="SUPFAM" id="SSF56784">
    <property type="entry name" value="HAD-like"/>
    <property type="match status" value="1"/>
</dbReference>
<gene>
    <name evidence="1" type="ORF">A2983_04595</name>
</gene>
<organism evidence="1 2">
    <name type="scientific">Candidatus Magasanikbacteria bacterium RIFCSPLOWO2_01_FULL_40_15</name>
    <dbReference type="NCBI Taxonomy" id="1798686"/>
    <lineage>
        <taxon>Bacteria</taxon>
        <taxon>Candidatus Magasanikiibacteriota</taxon>
    </lineage>
</organism>
<dbReference type="AlphaFoldDB" id="A0A1F6N4A3"/>
<dbReference type="InterPro" id="IPR023214">
    <property type="entry name" value="HAD_sf"/>
</dbReference>
<comment type="caution">
    <text evidence="1">The sequence shown here is derived from an EMBL/GenBank/DDBJ whole genome shotgun (WGS) entry which is preliminary data.</text>
</comment>
<sequence>MFLIDFDDTLFDTQAFHRARCEAALAIGVSTELWNETYSRARINENGYMVYSDKVHAKILFENGFVYDEILAFFKKITENCQQWLFSDAIYFLNTLKKCQQPLILLSLGDSDFQEAKVRACGIHDYFDRLFMISDSKIRVINELANATTISGWLVNDKINEAKEIITEHPSIRAVLKVSPKFSLSDYETSGLPFFDNLTEIAQHIQNNLYQKI</sequence>
<dbReference type="InterPro" id="IPR036412">
    <property type="entry name" value="HAD-like_sf"/>
</dbReference>
<evidence type="ECO:0000313" key="2">
    <source>
        <dbReference type="Proteomes" id="UP000177040"/>
    </source>
</evidence>
<reference evidence="1 2" key="1">
    <citation type="journal article" date="2016" name="Nat. Commun.">
        <title>Thousands of microbial genomes shed light on interconnected biogeochemical processes in an aquifer system.</title>
        <authorList>
            <person name="Anantharaman K."/>
            <person name="Brown C.T."/>
            <person name="Hug L.A."/>
            <person name="Sharon I."/>
            <person name="Castelle C.J."/>
            <person name="Probst A.J."/>
            <person name="Thomas B.C."/>
            <person name="Singh A."/>
            <person name="Wilkins M.J."/>
            <person name="Karaoz U."/>
            <person name="Brodie E.L."/>
            <person name="Williams K.H."/>
            <person name="Hubbard S.S."/>
            <person name="Banfield J.F."/>
        </authorList>
    </citation>
    <scope>NUCLEOTIDE SEQUENCE [LARGE SCALE GENOMIC DNA]</scope>
</reference>
<dbReference type="Proteomes" id="UP000177040">
    <property type="component" value="Unassembled WGS sequence"/>
</dbReference>